<reference evidence="1 2" key="1">
    <citation type="submission" date="2018-05" db="EMBL/GenBank/DDBJ databases">
        <title>Genomic Encyclopedia of Type Strains, Phase IV (KMG-IV): sequencing the most valuable type-strain genomes for metagenomic binning, comparative biology and taxonomic classification.</title>
        <authorList>
            <person name="Goeker M."/>
        </authorList>
    </citation>
    <scope>NUCLEOTIDE SEQUENCE [LARGE SCALE GENOMIC DNA]</scope>
    <source>
        <strain evidence="1 2">DSM 2626</strain>
    </source>
</reference>
<proteinExistence type="predicted"/>
<organism evidence="1 2">
    <name type="scientific">Rhizobium loti</name>
    <name type="common">Mesorhizobium loti</name>
    <dbReference type="NCBI Taxonomy" id="381"/>
    <lineage>
        <taxon>Bacteria</taxon>
        <taxon>Pseudomonadati</taxon>
        <taxon>Pseudomonadota</taxon>
        <taxon>Alphaproteobacteria</taxon>
        <taxon>Hyphomicrobiales</taxon>
        <taxon>Phyllobacteriaceae</taxon>
        <taxon>Mesorhizobium</taxon>
    </lineage>
</organism>
<gene>
    <name evidence="1" type="ORF">C8D77_101232</name>
</gene>
<name>A0A8E2WFL7_RHILI</name>
<evidence type="ECO:0000313" key="2">
    <source>
        <dbReference type="Proteomes" id="UP000245631"/>
    </source>
</evidence>
<dbReference type="AlphaFoldDB" id="A0A8E2WFL7"/>
<accession>A0A8E2WFL7</accession>
<evidence type="ECO:0000313" key="1">
    <source>
        <dbReference type="EMBL" id="PWJ93553.1"/>
    </source>
</evidence>
<sequence>MSKGVFFKTEADLCSAFVAALPAGWTAFNETAGFDILLVRADGLQIGVEAKLRLNPEVVVQASKEWGYAPLTPGPDFRAALVPAGHVQNHMSAICAMLGITVITAMHPDDDTEKRYGWRPPAFRPDLPSLDSRMYWSGREHDWYDRCPAARCVLPEYIPDVGAGHSAPVALTNWKIQAIKLLIILERRGYVTKADFKHVKIDPSRWTRDWLERGTERGQFVTGRYTPDLKAQHPVNWIQIEADFDKWKPVEVAA</sequence>
<comment type="caution">
    <text evidence="1">The sequence shown here is derived from an EMBL/GenBank/DDBJ whole genome shotgun (WGS) entry which is preliminary data.</text>
</comment>
<dbReference type="GeneID" id="61049588"/>
<protein>
    <submittedName>
        <fullName evidence="1">Uncharacterized protein</fullName>
    </submittedName>
</protein>
<dbReference type="Proteomes" id="UP000245631">
    <property type="component" value="Unassembled WGS sequence"/>
</dbReference>
<dbReference type="RefSeq" id="WP_109658770.1">
    <property type="nucleotide sequence ID" value="NZ_QGGH01000001.1"/>
</dbReference>
<dbReference type="EMBL" id="QGGH01000001">
    <property type="protein sequence ID" value="PWJ93553.1"/>
    <property type="molecule type" value="Genomic_DNA"/>
</dbReference>